<evidence type="ECO:0000313" key="7">
    <source>
        <dbReference type="Proteomes" id="UP000000442"/>
    </source>
</evidence>
<dbReference type="eggNOG" id="COG1205">
    <property type="taxonomic scope" value="Bacteria"/>
</dbReference>
<dbReference type="SMART" id="SM00490">
    <property type="entry name" value="HELICc"/>
    <property type="match status" value="1"/>
</dbReference>
<dbReference type="GO" id="GO:0043138">
    <property type="term" value="F:3'-5' DNA helicase activity"/>
    <property type="evidence" value="ECO:0007669"/>
    <property type="project" value="TreeGrafter"/>
</dbReference>
<dbReference type="InterPro" id="IPR014001">
    <property type="entry name" value="Helicase_ATP-bd"/>
</dbReference>
<dbReference type="PROSITE" id="PS51192">
    <property type="entry name" value="HELICASE_ATP_BIND_1"/>
    <property type="match status" value="1"/>
</dbReference>
<evidence type="ECO:0000259" key="4">
    <source>
        <dbReference type="PROSITE" id="PS51192"/>
    </source>
</evidence>
<dbReference type="KEGG" id="dat:HRM2_14650"/>
<dbReference type="Gene3D" id="3.40.50.300">
    <property type="entry name" value="P-loop containing nucleotide triphosphate hydrolases"/>
    <property type="match status" value="2"/>
</dbReference>
<feature type="region of interest" description="Disordered" evidence="3">
    <location>
        <begin position="563"/>
        <end position="591"/>
    </location>
</feature>
<dbReference type="GO" id="GO:0036297">
    <property type="term" value="P:interstrand cross-link repair"/>
    <property type="evidence" value="ECO:0007669"/>
    <property type="project" value="TreeGrafter"/>
</dbReference>
<accession>C0Q9L0</accession>
<keyword evidence="6" id="KW-0378">Hydrolase</keyword>
<feature type="compositionally biased region" description="Basic and acidic residues" evidence="3">
    <location>
        <begin position="569"/>
        <end position="579"/>
    </location>
</feature>
<dbReference type="Pfam" id="PF00271">
    <property type="entry name" value="Helicase_C"/>
    <property type="match status" value="1"/>
</dbReference>
<feature type="domain" description="Helicase ATP-binding" evidence="4">
    <location>
        <begin position="101"/>
        <end position="292"/>
    </location>
</feature>
<dbReference type="STRING" id="177437.HRM2_14650"/>
<dbReference type="GO" id="GO:0005524">
    <property type="term" value="F:ATP binding"/>
    <property type="evidence" value="ECO:0007669"/>
    <property type="project" value="UniProtKB-KW"/>
</dbReference>
<evidence type="ECO:0000313" key="6">
    <source>
        <dbReference type="EMBL" id="ACN14574.1"/>
    </source>
</evidence>
<dbReference type="EC" id="3.6.1.-" evidence="6"/>
<dbReference type="PANTHER" id="PTHR47957">
    <property type="entry name" value="ATP-DEPENDENT HELICASE HRQ1"/>
    <property type="match status" value="1"/>
</dbReference>
<evidence type="ECO:0000259" key="5">
    <source>
        <dbReference type="PROSITE" id="PS51194"/>
    </source>
</evidence>
<protein>
    <submittedName>
        <fullName evidence="6">Dbp</fullName>
        <ecNumber evidence="6">3.6.1.-</ecNumber>
    </submittedName>
</protein>
<reference evidence="6 7" key="1">
    <citation type="journal article" date="2009" name="Environ. Microbiol.">
        <title>Genome sequence of Desulfobacterium autotrophicum HRM2, a marine sulfate reducer oxidizing organic carbon completely to carbon dioxide.</title>
        <authorList>
            <person name="Strittmatter A.W."/>
            <person name="Liesegang H."/>
            <person name="Rabus R."/>
            <person name="Decker I."/>
            <person name="Amann J."/>
            <person name="Andres S."/>
            <person name="Henne A."/>
            <person name="Fricke W.F."/>
            <person name="Martinez-Arias R."/>
            <person name="Bartels D."/>
            <person name="Goesmann A."/>
            <person name="Krause L."/>
            <person name="Puehler A."/>
            <person name="Klenk H.P."/>
            <person name="Richter M."/>
            <person name="Schuler M."/>
            <person name="Gloeckner F.O."/>
            <person name="Meyerdierks A."/>
            <person name="Gottschalk G."/>
            <person name="Amann R."/>
        </authorList>
    </citation>
    <scope>NUCLEOTIDE SEQUENCE [LARGE SCALE GENOMIC DNA]</scope>
    <source>
        <strain evidence="7">ATCC 43914 / DSM 3382 / HRM2</strain>
    </source>
</reference>
<dbReference type="InterPro" id="IPR018973">
    <property type="entry name" value="MZB"/>
</dbReference>
<dbReference type="GO" id="GO:0006289">
    <property type="term" value="P:nucleotide-excision repair"/>
    <property type="evidence" value="ECO:0007669"/>
    <property type="project" value="TreeGrafter"/>
</dbReference>
<feature type="domain" description="Helicase C-terminal" evidence="5">
    <location>
        <begin position="914"/>
        <end position="1095"/>
    </location>
</feature>
<evidence type="ECO:0000256" key="2">
    <source>
        <dbReference type="ARBA" id="ARBA00022840"/>
    </source>
</evidence>
<evidence type="ECO:0000256" key="3">
    <source>
        <dbReference type="SAM" id="MobiDB-lite"/>
    </source>
</evidence>
<keyword evidence="2" id="KW-0067">ATP-binding</keyword>
<dbReference type="SUPFAM" id="SSF52540">
    <property type="entry name" value="P-loop containing nucleoside triphosphate hydrolases"/>
    <property type="match status" value="2"/>
</dbReference>
<sequence length="1961" mass="223511">MFESNPIHLVENLKATLKRYISTSLPINSRYPVLKQAFFKLVEQQELVKGPYVEALPDFEKGASLKALLEVNGGFLHKGFANFTDQILDRPLHLHQEKALTAACQKDQSLIVATGTGSGKTETFLYPIAQKLLMEPHPEQPGVRILLIYPMNALANDQLFYRIAPMFGRELKEYGITFGRYTGQIRANADKNEEREKLRENDKLMETLGHTIPENWLLTREEMIETPPKILITNYAMLEHLLLLPRNAPLFAQTTLNTLVLDEIHTYSGAQATEVAFLLRKLKHRIGLTAPLQVFGTSASLAEGPGADDALLSFADQLFGEKVHQVIRGKRIPHHTLLEKRKYFTLSIDTWIQIGKFLNENVVDDYDVFDWNEMVEEKLDTRVKDPLLLNEKQTFSSGLEKLFSANKEIRYIAKTLDQEPIIAFQDLAEKLFPGDQVKTEEKRQALSSVVHMGIISRKSMNVFPLLPSRYHIATNSIEGACIRLTGGTKEGWSDIKSFRNFTDTEGRPYYPLFVCRRCGQPYIEGFTDGSKLLNSLKGIDQSDKQYIRKVFWLGQPTKSSALDELDDETPVKVQKDKNKSPTYLNPENGDLKHEDEGGQYIRLYEVETTRDEIEKNDYVRKCNACGSRASGASAEIISPMNSGNEAFGAVVCQKVLENLPPAKNIDHVTPMQGRSLLTFSDNRQNAAYFAPYFERTSGELALRTAIYQVLKKEDELMSIDDLAYLIFKFWKKNGEPIVIDSAGKLIENRERRTDHIMGKVAAEFCTPGGRRNSLEALGLVHVTYESKRFKRLVKTITPFIPEHDRKEAKSVALFLLETIRRGKAIVNLYDIDLTDPFIWGEIYSQKRSFELHKTSPGYTTGWIPAEGRKQNNRRTWLIVERLGWSWEQTRTFLSNFWESLISLKFLRPARPGYGLDAKLIRFENGNDHTLHRCEDCGLSTFDTVSSCCSSFLCKGKTKPVSEKERKKRIEYNHYVSIYDQGTALTTKANEHTASLSTELRQQIEQDFSIRKINLLSCTTTMEMGVDLGDLEAVVCLNIPPGISNYQQRTGRAGRRAQAAPFCVTVARNSQYDQMVFSNFREYLMQPAPIPRIHLENAKLFQRHQNSVVLSGFLRNRIPDTSINAPSLSDFFGDRFDDEALNEFKDDLNAWLESEEGAASENEASRLVASLPKDLQSFIGLSGKALTGKFTELILKLAQDVNGRWRVYSEKRKALLKEDKLNKALHWENLRKSYMTQFLVTQLSLHGMIPTYSFPVNSLSLDVTKEYGKKARFSWDKDISLNRDALLGISEYAPGAEVVANGRIWTSQGLAYYPKDFMPTNYYTLCRECHHVEVQVDREDLSGTCMFCGSKSIGLKRNFIEPKGFVTAYKDRKGKDLSLHRIRKQYADEARLISMAREEQFKPSDNPVITKALLRSHAINKNDPVGTLFIVNRGPFGMGYHRCNLCNHMVPAKKAETKKLKHTDLLGDQRCINDNLSWPVDISHIFNTDVTILRFSNPIPEPEKPLSTSERRRHIDSFAATLSEAIRFAAVAVMDLQINAVRTTYKISAKKISVIIYDSVPGGAGYSVRLFREIKMDQLLSAAIDRLDCPNECSSGCRRCLCDYSNQRIWDYFDRISVIPWLKAINKGEVDHPIIKAGGLIWKKPSLKALSEKLAPYQSIALIGQNFYSSKTNFENPCVKWILEQMNTGKKIKIFFTNASNIQEKKVFRQREVMNYLKPYIESGQLSLYGIRSNEKILLPSIAAGPIKDGPAWYSDFQLPSVMDEIVPHPAYELTINEERAAKLQETLEAGQHYSANKLFPPQRKFERWELASGQKRNLNKYFNHVHDAYVETIEIKDPYCGADNRQINLLTTFLQFLNKYTNSIKKVHIKCKEQSFKAYNYKAPNLMRNAVIEKISQAIEMKPIVQVIPFPQGKAFHDRSVIITTIDEQGESAKHIYDLSGGIDWLMDDQKNTLLFYSTEK</sequence>
<dbReference type="PANTHER" id="PTHR47957:SF3">
    <property type="entry name" value="ATP-DEPENDENT HELICASE HRQ1"/>
    <property type="match status" value="1"/>
</dbReference>
<dbReference type="eggNOG" id="COG1201">
    <property type="taxonomic scope" value="Bacteria"/>
</dbReference>
<dbReference type="PROSITE" id="PS51194">
    <property type="entry name" value="HELICASE_CTER"/>
    <property type="match status" value="1"/>
</dbReference>
<dbReference type="GO" id="GO:0016787">
    <property type="term" value="F:hydrolase activity"/>
    <property type="evidence" value="ECO:0007669"/>
    <property type="project" value="UniProtKB-KW"/>
</dbReference>
<dbReference type="Pfam" id="PF09369">
    <property type="entry name" value="MZB"/>
    <property type="match status" value="1"/>
</dbReference>
<dbReference type="InterPro" id="IPR001650">
    <property type="entry name" value="Helicase_C-like"/>
</dbReference>
<keyword evidence="7" id="KW-1185">Reference proteome</keyword>
<dbReference type="InterPro" id="IPR011545">
    <property type="entry name" value="DEAD/DEAH_box_helicase_dom"/>
</dbReference>
<dbReference type="Pfam" id="PF00270">
    <property type="entry name" value="DEAD"/>
    <property type="match status" value="1"/>
</dbReference>
<dbReference type="GO" id="GO:0003676">
    <property type="term" value="F:nucleic acid binding"/>
    <property type="evidence" value="ECO:0007669"/>
    <property type="project" value="InterPro"/>
</dbReference>
<dbReference type="RefSeq" id="WP_015903361.1">
    <property type="nucleotide sequence ID" value="NC_012108.1"/>
</dbReference>
<dbReference type="HOGENOM" id="CLU_001338_2_1_7"/>
<keyword evidence="1" id="KW-0547">Nucleotide-binding</keyword>
<dbReference type="Proteomes" id="UP000000442">
    <property type="component" value="Chromosome"/>
</dbReference>
<name>C0Q9L0_DESAH</name>
<dbReference type="EMBL" id="CP001087">
    <property type="protein sequence ID" value="ACN14574.1"/>
    <property type="molecule type" value="Genomic_DNA"/>
</dbReference>
<evidence type="ECO:0000256" key="1">
    <source>
        <dbReference type="ARBA" id="ARBA00022741"/>
    </source>
</evidence>
<dbReference type="InterPro" id="IPR027417">
    <property type="entry name" value="P-loop_NTPase"/>
</dbReference>
<gene>
    <name evidence="6" type="primary">dbp</name>
    <name evidence="6" type="ordered locus">HRM2_14650</name>
</gene>
<dbReference type="SMART" id="SM00487">
    <property type="entry name" value="DEXDc"/>
    <property type="match status" value="1"/>
</dbReference>
<proteinExistence type="predicted"/>
<organism evidence="6 7">
    <name type="scientific">Desulforapulum autotrophicum (strain ATCC 43914 / DSM 3382 / VKM B-1955 / HRM2)</name>
    <name type="common">Desulfobacterium autotrophicum</name>
    <dbReference type="NCBI Taxonomy" id="177437"/>
    <lineage>
        <taxon>Bacteria</taxon>
        <taxon>Pseudomonadati</taxon>
        <taxon>Thermodesulfobacteriota</taxon>
        <taxon>Desulfobacteria</taxon>
        <taxon>Desulfobacterales</taxon>
        <taxon>Desulfobacteraceae</taxon>
        <taxon>Desulforapulum</taxon>
    </lineage>
</organism>